<organism evidence="10 11">
    <name type="scientific">Aequoribacter fuscus</name>
    <dbReference type="NCBI Taxonomy" id="2518989"/>
    <lineage>
        <taxon>Bacteria</taxon>
        <taxon>Pseudomonadati</taxon>
        <taxon>Pseudomonadota</taxon>
        <taxon>Gammaproteobacteria</taxon>
        <taxon>Cellvibrionales</taxon>
        <taxon>Halieaceae</taxon>
        <taxon>Aequoribacter</taxon>
    </lineage>
</organism>
<dbReference type="SUPFAM" id="SSF103190">
    <property type="entry name" value="Sensory domain-like"/>
    <property type="match status" value="1"/>
</dbReference>
<proteinExistence type="predicted"/>
<dbReference type="Gene3D" id="3.30.450.20">
    <property type="entry name" value="PAS domain"/>
    <property type="match status" value="2"/>
</dbReference>
<evidence type="ECO:0000256" key="6">
    <source>
        <dbReference type="ARBA" id="ARBA00022840"/>
    </source>
</evidence>
<evidence type="ECO:0000256" key="5">
    <source>
        <dbReference type="ARBA" id="ARBA00022777"/>
    </source>
</evidence>
<dbReference type="GO" id="GO:0016301">
    <property type="term" value="F:kinase activity"/>
    <property type="evidence" value="ECO:0007669"/>
    <property type="project" value="UniProtKB-KW"/>
</dbReference>
<dbReference type="AlphaFoldDB" id="F3KZ63"/>
<keyword evidence="3" id="KW-0808">Transferase</keyword>
<dbReference type="SUPFAM" id="SSF55785">
    <property type="entry name" value="PYP-like sensor domain (PAS domain)"/>
    <property type="match status" value="1"/>
</dbReference>
<dbReference type="InterPro" id="IPR035965">
    <property type="entry name" value="PAS-like_dom_sf"/>
</dbReference>
<accession>F3KZ63</accession>
<dbReference type="PROSITE" id="PS50112">
    <property type="entry name" value="PAS"/>
    <property type="match status" value="1"/>
</dbReference>
<comment type="caution">
    <text evidence="10">The sequence shown here is derived from an EMBL/GenBank/DDBJ whole genome shotgun (WGS) entry which is preliminary data.</text>
</comment>
<keyword evidence="5" id="KW-0418">Kinase</keyword>
<comment type="subcellular location">
    <subcellularLocation>
        <location evidence="1">Membrane</location>
    </subcellularLocation>
</comment>
<evidence type="ECO:0000256" key="2">
    <source>
        <dbReference type="ARBA" id="ARBA00022553"/>
    </source>
</evidence>
<keyword evidence="4" id="KW-0547">Nucleotide-binding</keyword>
<feature type="transmembrane region" description="Helical" evidence="8">
    <location>
        <begin position="320"/>
        <end position="340"/>
    </location>
</feature>
<evidence type="ECO:0000256" key="1">
    <source>
        <dbReference type="ARBA" id="ARBA00004370"/>
    </source>
</evidence>
<name>F3KZ63_9GAMM</name>
<dbReference type="InterPro" id="IPR000014">
    <property type="entry name" value="PAS"/>
</dbReference>
<dbReference type="Pfam" id="PF08448">
    <property type="entry name" value="PAS_4"/>
    <property type="match status" value="1"/>
</dbReference>
<dbReference type="eggNOG" id="COG0840">
    <property type="taxonomic scope" value="Bacteria"/>
</dbReference>
<dbReference type="GO" id="GO:0016020">
    <property type="term" value="C:membrane"/>
    <property type="evidence" value="ECO:0007669"/>
    <property type="project" value="UniProtKB-SubCell"/>
</dbReference>
<dbReference type="InterPro" id="IPR029151">
    <property type="entry name" value="Sensor-like_sf"/>
</dbReference>
<dbReference type="STRING" id="2518989.IMCC3088_174"/>
<dbReference type="GO" id="GO:0005524">
    <property type="term" value="F:ATP binding"/>
    <property type="evidence" value="ECO:0007669"/>
    <property type="project" value="UniProtKB-KW"/>
</dbReference>
<dbReference type="InterPro" id="IPR013656">
    <property type="entry name" value="PAS_4"/>
</dbReference>
<evidence type="ECO:0000259" key="9">
    <source>
        <dbReference type="PROSITE" id="PS50112"/>
    </source>
</evidence>
<evidence type="ECO:0000313" key="11">
    <source>
        <dbReference type="Proteomes" id="UP000005615"/>
    </source>
</evidence>
<feature type="domain" description="PAS" evidence="9">
    <location>
        <begin position="365"/>
        <end position="434"/>
    </location>
</feature>
<evidence type="ECO:0000313" key="10">
    <source>
        <dbReference type="EMBL" id="EGG30550.1"/>
    </source>
</evidence>
<evidence type="ECO:0000256" key="7">
    <source>
        <dbReference type="ARBA" id="ARBA00023012"/>
    </source>
</evidence>
<keyword evidence="8" id="KW-0472">Membrane</keyword>
<reference evidence="10 11" key="1">
    <citation type="journal article" date="2011" name="J. Bacteriol.">
        <title>Genome sequence of strain IMCC3088, a proteorhodopsin-containing marine bacterium belonging to the OM60/NOR5 clade.</title>
        <authorList>
            <person name="Jang Y."/>
            <person name="Oh H.M."/>
            <person name="Kang I."/>
            <person name="Lee K."/>
            <person name="Yang S.J."/>
            <person name="Cho J.C."/>
        </authorList>
    </citation>
    <scope>NUCLEOTIDE SEQUENCE [LARGE SCALE GENOMIC DNA]</scope>
    <source>
        <strain evidence="10 11">IMCC3088</strain>
    </source>
</reference>
<dbReference type="Proteomes" id="UP000005615">
    <property type="component" value="Unassembled WGS sequence"/>
</dbReference>
<protein>
    <submittedName>
        <fullName evidence="10">Diguanylate cyclase</fullName>
    </submittedName>
</protein>
<gene>
    <name evidence="10" type="ORF">IMCC3088_174</name>
</gene>
<keyword evidence="6" id="KW-0067">ATP-binding</keyword>
<dbReference type="NCBIfam" id="TIGR00229">
    <property type="entry name" value="sensory_box"/>
    <property type="match status" value="1"/>
</dbReference>
<evidence type="ECO:0000256" key="3">
    <source>
        <dbReference type="ARBA" id="ARBA00022679"/>
    </source>
</evidence>
<keyword evidence="11" id="KW-1185">Reference proteome</keyword>
<dbReference type="EMBL" id="AEIG01000011">
    <property type="protein sequence ID" value="EGG30550.1"/>
    <property type="molecule type" value="Genomic_DNA"/>
</dbReference>
<evidence type="ECO:0000256" key="4">
    <source>
        <dbReference type="ARBA" id="ARBA00022741"/>
    </source>
</evidence>
<keyword evidence="7" id="KW-0902">Two-component regulatory system</keyword>
<keyword evidence="2" id="KW-0597">Phosphoprotein</keyword>
<dbReference type="GO" id="GO:0000160">
    <property type="term" value="P:phosphorelay signal transduction system"/>
    <property type="evidence" value="ECO:0007669"/>
    <property type="project" value="UniProtKB-KW"/>
</dbReference>
<dbReference type="eggNOG" id="COG3829">
    <property type="taxonomic scope" value="Bacteria"/>
</dbReference>
<evidence type="ECO:0000256" key="8">
    <source>
        <dbReference type="SAM" id="Phobius"/>
    </source>
</evidence>
<keyword evidence="8" id="KW-1133">Transmembrane helix</keyword>
<keyword evidence="8" id="KW-0812">Transmembrane</keyword>
<sequence>MPVFVVFLLVSHYLVFHIAELEVAANYEAKILVGTRSSEQVVREKFQITRDELLFFSRLSATHGMARALAGGGVDQSTGVVMEDWIRNFNDVAFQYANAKERILQIRIILANESADEFIKLKRPPRGVLKRIPEDELQSKAGYPYMASVRNLPLNEVYWSLIELNLEHGQVEMPPQPTIRGATPIADDDGDIWAYLVINYDAAIILKDLTDTFSDAPQFDIYSFNPDGHYIVHPEPGKVFLDQLRPDQAMTYDQEFVLSNPGWRSAPQLLLATSRVDGSQDIVLLSNPEAYETYTNNERGKFAIHLSLMRFQEIVSENSWYVLVRVWAGALLFFAFLGLIMTRIVRQRDLAEALGLQGEWGRAESDALISLMLQKLPVAMAMFDANMHYLAVSERWCQEYGVQAKDLIGKDHKALFPHTRNAVRTLYQQALEGKSADVTQRLIDEAGDDVSVRWRIEPWHAVDGSVAGIVVLSYRVEDY</sequence>